<dbReference type="GO" id="GO:0016020">
    <property type="term" value="C:membrane"/>
    <property type="evidence" value="ECO:0007669"/>
    <property type="project" value="UniProtKB-SubCell"/>
</dbReference>
<dbReference type="PANTHER" id="PTHR30566">
    <property type="entry name" value="YNAI-RELATED MECHANOSENSITIVE ION CHANNEL"/>
    <property type="match status" value="1"/>
</dbReference>
<evidence type="ECO:0000256" key="1">
    <source>
        <dbReference type="ARBA" id="ARBA00004370"/>
    </source>
</evidence>
<dbReference type="InterPro" id="IPR010920">
    <property type="entry name" value="LSM_dom_sf"/>
</dbReference>
<sequence>MIPRAIRSYARLIAVFAALWLAALAPVRAQEGGGSPNWYKIDELNAGLPRAAPDVLRDTPQATMESFLALTKAGNYEAAAHLMDLGKIPRERQAGAGAELARMLETIIERRVVVDWFSLPDVPDAVEANPSSDDPFAAQPRRSIRLWIVDLDNRPVSIRLNRVKPEDGEPVWVFSRQSVENLPALYGIYGPSKLERMLPAWMQDEALWGLRTWEMIALPLFIAAIIAVAWALHHALTIVARRQKGEFATMMFRALRRPLTIFTVTFLAGMVTTHVFVFSGRISAVLSPLIIIGYVLAAMVLLMNVVDTLLDRLVVKNDEDLSSKEQEQRRGLATQVTAWRRALIVIIFIAGTGFVFASANVFRTLGFSLLGTAGIITVVLGFAGRDVLSNILSSMQIALNQSARIGDTILFRDYWCVVERINFTYVQLRVWDRTRLMVPVREFVAEPFENWTAMTPELHRVIKLRLGHAADVERLRETFYAIALDADEGDMADDTDMLCVRVTDQDAIGIEVWFILPCNDANTAWTYACRVRERLMAEITRWDREETGGPRYLPDISISEAA</sequence>
<organism evidence="8 9">
    <name type="scientific">Pseudooceanicola nanhaiensis</name>
    <dbReference type="NCBI Taxonomy" id="375761"/>
    <lineage>
        <taxon>Bacteria</taxon>
        <taxon>Pseudomonadati</taxon>
        <taxon>Pseudomonadota</taxon>
        <taxon>Alphaproteobacteria</taxon>
        <taxon>Rhodobacterales</taxon>
        <taxon>Paracoccaceae</taxon>
        <taxon>Pseudooceanicola</taxon>
    </lineage>
</organism>
<dbReference type="EMBL" id="BMLF01000001">
    <property type="protein sequence ID" value="GGL94487.1"/>
    <property type="molecule type" value="Genomic_DNA"/>
</dbReference>
<dbReference type="AlphaFoldDB" id="A0A917SRW9"/>
<dbReference type="InterPro" id="IPR006685">
    <property type="entry name" value="MscS_channel_2nd"/>
</dbReference>
<dbReference type="Gene3D" id="1.10.287.1260">
    <property type="match status" value="1"/>
</dbReference>
<feature type="transmembrane region" description="Helical" evidence="5">
    <location>
        <begin position="338"/>
        <end position="359"/>
    </location>
</feature>
<dbReference type="InterPro" id="IPR023408">
    <property type="entry name" value="MscS_beta-dom_sf"/>
</dbReference>
<evidence type="ECO:0000313" key="9">
    <source>
        <dbReference type="Proteomes" id="UP000649829"/>
    </source>
</evidence>
<keyword evidence="2 5" id="KW-0812">Transmembrane</keyword>
<feature type="chain" id="PRO_5037320759" description="Mechanosensitive ion channel MscS domain-containing protein" evidence="6">
    <location>
        <begin position="30"/>
        <end position="562"/>
    </location>
</feature>
<keyword evidence="6" id="KW-0732">Signal</keyword>
<dbReference type="Proteomes" id="UP000649829">
    <property type="component" value="Unassembled WGS sequence"/>
</dbReference>
<dbReference type="SUPFAM" id="SSF50182">
    <property type="entry name" value="Sm-like ribonucleoproteins"/>
    <property type="match status" value="1"/>
</dbReference>
<reference evidence="8" key="1">
    <citation type="journal article" date="2014" name="Int. J. Syst. Evol. Microbiol.">
        <title>Complete genome sequence of Corynebacterium casei LMG S-19264T (=DSM 44701T), isolated from a smear-ripened cheese.</title>
        <authorList>
            <consortium name="US DOE Joint Genome Institute (JGI-PGF)"/>
            <person name="Walter F."/>
            <person name="Albersmeier A."/>
            <person name="Kalinowski J."/>
            <person name="Ruckert C."/>
        </authorList>
    </citation>
    <scope>NUCLEOTIDE SEQUENCE</scope>
    <source>
        <strain evidence="8">CGMCC 1.6293</strain>
    </source>
</reference>
<dbReference type="Gene3D" id="2.30.30.60">
    <property type="match status" value="1"/>
</dbReference>
<accession>A0A917SRW9</accession>
<evidence type="ECO:0000256" key="4">
    <source>
        <dbReference type="ARBA" id="ARBA00023136"/>
    </source>
</evidence>
<feature type="transmembrane region" description="Helical" evidence="5">
    <location>
        <begin position="216"/>
        <end position="239"/>
    </location>
</feature>
<gene>
    <name evidence="8" type="ORF">GCM10011534_15810</name>
</gene>
<dbReference type="RefSeq" id="WP_036538529.1">
    <property type="nucleotide sequence ID" value="NZ_BMLF01000001.1"/>
</dbReference>
<feature type="domain" description="Mechanosensitive ion channel MscS" evidence="7">
    <location>
        <begin position="386"/>
        <end position="452"/>
    </location>
</feature>
<comment type="subcellular location">
    <subcellularLocation>
        <location evidence="1">Membrane</location>
    </subcellularLocation>
</comment>
<keyword evidence="9" id="KW-1185">Reference proteome</keyword>
<evidence type="ECO:0000256" key="6">
    <source>
        <dbReference type="SAM" id="SignalP"/>
    </source>
</evidence>
<feature type="signal peptide" evidence="6">
    <location>
        <begin position="1"/>
        <end position="29"/>
    </location>
</feature>
<feature type="transmembrane region" description="Helical" evidence="5">
    <location>
        <begin position="259"/>
        <end position="279"/>
    </location>
</feature>
<proteinExistence type="predicted"/>
<dbReference type="Pfam" id="PF00924">
    <property type="entry name" value="MS_channel_2nd"/>
    <property type="match status" value="1"/>
</dbReference>
<evidence type="ECO:0000313" key="8">
    <source>
        <dbReference type="EMBL" id="GGL94487.1"/>
    </source>
</evidence>
<evidence type="ECO:0000256" key="3">
    <source>
        <dbReference type="ARBA" id="ARBA00022989"/>
    </source>
</evidence>
<comment type="caution">
    <text evidence="8">The sequence shown here is derived from an EMBL/GenBank/DDBJ whole genome shotgun (WGS) entry which is preliminary data.</text>
</comment>
<evidence type="ECO:0000256" key="2">
    <source>
        <dbReference type="ARBA" id="ARBA00022692"/>
    </source>
</evidence>
<dbReference type="GO" id="GO:0008381">
    <property type="term" value="F:mechanosensitive monoatomic ion channel activity"/>
    <property type="evidence" value="ECO:0007669"/>
    <property type="project" value="UniProtKB-ARBA"/>
</dbReference>
<evidence type="ECO:0000259" key="7">
    <source>
        <dbReference type="Pfam" id="PF00924"/>
    </source>
</evidence>
<keyword evidence="3 5" id="KW-1133">Transmembrane helix</keyword>
<protein>
    <recommendedName>
        <fullName evidence="7">Mechanosensitive ion channel MscS domain-containing protein</fullName>
    </recommendedName>
</protein>
<keyword evidence="4 5" id="KW-0472">Membrane</keyword>
<dbReference type="PANTHER" id="PTHR30566:SF25">
    <property type="entry name" value="INNER MEMBRANE PROTEIN"/>
    <property type="match status" value="1"/>
</dbReference>
<reference evidence="8" key="2">
    <citation type="submission" date="2020-09" db="EMBL/GenBank/DDBJ databases">
        <authorList>
            <person name="Sun Q."/>
            <person name="Zhou Y."/>
        </authorList>
    </citation>
    <scope>NUCLEOTIDE SEQUENCE</scope>
    <source>
        <strain evidence="8">CGMCC 1.6293</strain>
    </source>
</reference>
<feature type="transmembrane region" description="Helical" evidence="5">
    <location>
        <begin position="285"/>
        <end position="306"/>
    </location>
</feature>
<name>A0A917SRW9_9RHOB</name>
<feature type="transmembrane region" description="Helical" evidence="5">
    <location>
        <begin position="365"/>
        <end position="384"/>
    </location>
</feature>
<evidence type="ECO:0000256" key="5">
    <source>
        <dbReference type="SAM" id="Phobius"/>
    </source>
</evidence>